<organism evidence="1 2">
    <name type="scientific">Caerostris extrusa</name>
    <name type="common">Bark spider</name>
    <name type="synonym">Caerostris bankana</name>
    <dbReference type="NCBI Taxonomy" id="172846"/>
    <lineage>
        <taxon>Eukaryota</taxon>
        <taxon>Metazoa</taxon>
        <taxon>Ecdysozoa</taxon>
        <taxon>Arthropoda</taxon>
        <taxon>Chelicerata</taxon>
        <taxon>Arachnida</taxon>
        <taxon>Araneae</taxon>
        <taxon>Araneomorphae</taxon>
        <taxon>Entelegynae</taxon>
        <taxon>Araneoidea</taxon>
        <taxon>Araneidae</taxon>
        <taxon>Caerostris</taxon>
    </lineage>
</organism>
<dbReference type="AlphaFoldDB" id="A0AAV4RGJ0"/>
<evidence type="ECO:0000313" key="1">
    <source>
        <dbReference type="EMBL" id="GIY20452.1"/>
    </source>
</evidence>
<sequence length="150" mass="16505">MNRRARPNGGLKHNTLFNVLLSVKVHHRGESVWAQELGPACESGVWNARFELTNRVNTTKAMLFDVLAAAFRLLVASLLQSPVACGRKPQQAGLVQCSISGKKNRVVSETGIEVAHLAEPPTLLKTGTAARSPWKAVSWDRARLERQEVK</sequence>
<name>A0AAV4RGJ0_CAEEX</name>
<reference evidence="1 2" key="1">
    <citation type="submission" date="2021-06" db="EMBL/GenBank/DDBJ databases">
        <title>Caerostris extrusa draft genome.</title>
        <authorList>
            <person name="Kono N."/>
            <person name="Arakawa K."/>
        </authorList>
    </citation>
    <scope>NUCLEOTIDE SEQUENCE [LARGE SCALE GENOMIC DNA]</scope>
</reference>
<proteinExistence type="predicted"/>
<comment type="caution">
    <text evidence="1">The sequence shown here is derived from an EMBL/GenBank/DDBJ whole genome shotgun (WGS) entry which is preliminary data.</text>
</comment>
<dbReference type="EMBL" id="BPLR01007886">
    <property type="protein sequence ID" value="GIY20452.1"/>
    <property type="molecule type" value="Genomic_DNA"/>
</dbReference>
<protein>
    <submittedName>
        <fullName evidence="1">Uncharacterized protein</fullName>
    </submittedName>
</protein>
<dbReference type="Proteomes" id="UP001054945">
    <property type="component" value="Unassembled WGS sequence"/>
</dbReference>
<keyword evidence="2" id="KW-1185">Reference proteome</keyword>
<gene>
    <name evidence="1" type="ORF">CEXT_775021</name>
</gene>
<evidence type="ECO:0000313" key="2">
    <source>
        <dbReference type="Proteomes" id="UP001054945"/>
    </source>
</evidence>
<accession>A0AAV4RGJ0</accession>